<evidence type="ECO:0000256" key="1">
    <source>
        <dbReference type="ARBA" id="ARBA00023268"/>
    </source>
</evidence>
<dbReference type="PANTHER" id="PTHR37984:SF5">
    <property type="entry name" value="PROTEIN NYNRIN-LIKE"/>
    <property type="match status" value="1"/>
</dbReference>
<evidence type="ECO:0000259" key="4">
    <source>
        <dbReference type="Pfam" id="PF17919"/>
    </source>
</evidence>
<dbReference type="InterPro" id="IPR050951">
    <property type="entry name" value="Retrovirus_Pol_polyprotein"/>
</dbReference>
<gene>
    <name evidence="6" type="primary">LOC140007246</name>
</gene>
<dbReference type="InterPro" id="IPR005162">
    <property type="entry name" value="Retrotrans_gag_dom"/>
</dbReference>
<name>A0ABM4UFI6_COFAR</name>
<protein>
    <recommendedName>
        <fullName evidence="7">Reverse transcriptase/retrotransposon-derived protein RNase H-like domain-containing protein</fullName>
    </recommendedName>
</protein>
<sequence length="513" mass="58626">MIDIFATLHYLEERQVTFAVFQLQGAARFWWNIIRTKWEREQTPRTWVNFVRKFNAKYFPPLVHEKKKNEFIRLRQGTQLVAEYESQYTRLSKFAPELILAEHQRVRCFIRGLNVEIQKDLAIAQITTFSDAVEKALRAENARLQVRNFQVRKQGFSGGSSSQGDKSTPLKFGRGAGGGRFSNTAGETRGTTQSSKATSEQSKVEGVKLKVPARVYSIKQRPVPDSAEVVEGERKLLGNLISLAIKGYDVILGMDWLARTPYRMAPAELKELKLQLQDLLQRGFIRESGSPWAAPVLFVKKKDGTLRLCIDYRGLNNMTVKNKYPLPHIDELFDQLQGAMTLRDYQLYAKFSKCEFWLEKVSFLGHVISREGVAVDPAKVEAITEWKLPENPTEIQSFLGLAGYYCRFIKDFSKLASPLTDLTKKGGRFLWSDKCEHSFQKLKRRLTIAPILALRNGKDSFTIYTNASREGLGCVLMQNQNVIAYASRKLKIHEQNYPTYDLELAAVVFALKK</sequence>
<feature type="region of interest" description="Disordered" evidence="2">
    <location>
        <begin position="155"/>
        <end position="204"/>
    </location>
</feature>
<keyword evidence="1" id="KW-0511">Multifunctional enzyme</keyword>
<proteinExistence type="predicted"/>
<dbReference type="Pfam" id="PF08284">
    <property type="entry name" value="RVP_2"/>
    <property type="match status" value="1"/>
</dbReference>
<dbReference type="Pfam" id="PF03732">
    <property type="entry name" value="Retrotrans_gag"/>
    <property type="match status" value="1"/>
</dbReference>
<evidence type="ECO:0000259" key="3">
    <source>
        <dbReference type="Pfam" id="PF03732"/>
    </source>
</evidence>
<dbReference type="Gene3D" id="3.10.10.10">
    <property type="entry name" value="HIV Type 1 Reverse Transcriptase, subunit A, domain 1"/>
    <property type="match status" value="1"/>
</dbReference>
<dbReference type="Gene3D" id="3.30.70.270">
    <property type="match status" value="3"/>
</dbReference>
<evidence type="ECO:0008006" key="7">
    <source>
        <dbReference type="Google" id="ProtNLM"/>
    </source>
</evidence>
<dbReference type="InterPro" id="IPR041577">
    <property type="entry name" value="RT_RNaseH_2"/>
</dbReference>
<feature type="domain" description="Reverse transcriptase/retrotransposon-derived protein RNase H-like" evidence="4">
    <location>
        <begin position="431"/>
        <end position="513"/>
    </location>
</feature>
<dbReference type="Pfam" id="PF17919">
    <property type="entry name" value="RT_RNaseH_2"/>
    <property type="match status" value="1"/>
</dbReference>
<organism evidence="5 6">
    <name type="scientific">Coffea arabica</name>
    <name type="common">Arabian coffee</name>
    <dbReference type="NCBI Taxonomy" id="13443"/>
    <lineage>
        <taxon>Eukaryota</taxon>
        <taxon>Viridiplantae</taxon>
        <taxon>Streptophyta</taxon>
        <taxon>Embryophyta</taxon>
        <taxon>Tracheophyta</taxon>
        <taxon>Spermatophyta</taxon>
        <taxon>Magnoliopsida</taxon>
        <taxon>eudicotyledons</taxon>
        <taxon>Gunneridae</taxon>
        <taxon>Pentapetalae</taxon>
        <taxon>asterids</taxon>
        <taxon>lamiids</taxon>
        <taxon>Gentianales</taxon>
        <taxon>Rubiaceae</taxon>
        <taxon>Ixoroideae</taxon>
        <taxon>Gardenieae complex</taxon>
        <taxon>Bertiereae - Coffeeae clade</taxon>
        <taxon>Coffeeae</taxon>
        <taxon>Coffea</taxon>
    </lineage>
</organism>
<dbReference type="RefSeq" id="XP_071906049.1">
    <property type="nucleotide sequence ID" value="XM_072049948.1"/>
</dbReference>
<dbReference type="CDD" id="cd01647">
    <property type="entry name" value="RT_LTR"/>
    <property type="match status" value="1"/>
</dbReference>
<dbReference type="InterPro" id="IPR043502">
    <property type="entry name" value="DNA/RNA_pol_sf"/>
</dbReference>
<keyword evidence="5" id="KW-1185">Reference proteome</keyword>
<dbReference type="GeneID" id="140007246"/>
<feature type="domain" description="Retrotransposon gag" evidence="3">
    <location>
        <begin position="18"/>
        <end position="114"/>
    </location>
</feature>
<evidence type="ECO:0000313" key="5">
    <source>
        <dbReference type="Proteomes" id="UP001652660"/>
    </source>
</evidence>
<dbReference type="SUPFAM" id="SSF56672">
    <property type="entry name" value="DNA/RNA polymerases"/>
    <property type="match status" value="1"/>
</dbReference>
<evidence type="ECO:0000313" key="6">
    <source>
        <dbReference type="RefSeq" id="XP_071906049.1"/>
    </source>
</evidence>
<dbReference type="PANTHER" id="PTHR37984">
    <property type="entry name" value="PROTEIN CBG26694"/>
    <property type="match status" value="1"/>
</dbReference>
<evidence type="ECO:0000256" key="2">
    <source>
        <dbReference type="SAM" id="MobiDB-lite"/>
    </source>
</evidence>
<dbReference type="InterPro" id="IPR043128">
    <property type="entry name" value="Rev_trsase/Diguanyl_cyclase"/>
</dbReference>
<accession>A0ABM4UFI6</accession>
<dbReference type="Proteomes" id="UP001652660">
    <property type="component" value="Chromosome 5c"/>
</dbReference>
<reference evidence="6" key="1">
    <citation type="submission" date="2025-08" db="UniProtKB">
        <authorList>
            <consortium name="RefSeq"/>
        </authorList>
    </citation>
    <scope>IDENTIFICATION</scope>
    <source>
        <tissue evidence="6">Leaves</tissue>
    </source>
</reference>
<feature type="compositionally biased region" description="Polar residues" evidence="2">
    <location>
        <begin position="181"/>
        <end position="201"/>
    </location>
</feature>